<feature type="transmembrane region" description="Helical" evidence="1">
    <location>
        <begin position="51"/>
        <end position="67"/>
    </location>
</feature>
<dbReference type="RefSeq" id="WP_114995318.1">
    <property type="nucleotide sequence ID" value="NZ_CABMOB010000001.1"/>
</dbReference>
<organism evidence="2 3">
    <name type="scientific">Grimontia hollisae</name>
    <name type="common">Vibrio hollisae</name>
    <dbReference type="NCBI Taxonomy" id="673"/>
    <lineage>
        <taxon>Bacteria</taxon>
        <taxon>Pseudomonadati</taxon>
        <taxon>Pseudomonadota</taxon>
        <taxon>Gammaproteobacteria</taxon>
        <taxon>Vibrionales</taxon>
        <taxon>Vibrionaceae</taxon>
        <taxon>Grimontia</taxon>
    </lineage>
</organism>
<keyword evidence="1" id="KW-1133">Transmembrane helix</keyword>
<keyword evidence="1" id="KW-0472">Membrane</keyword>
<feature type="transmembrane region" description="Helical" evidence="1">
    <location>
        <begin position="142"/>
        <end position="166"/>
    </location>
</feature>
<accession>A0A377J7V7</accession>
<sequence length="219" mass="24370">MSYRSTNTAAILNAIAQFLCFAVLVAIPVLIIRVDIEALKTGSSEDTLVEYVAQALLALSILCYAHVAKHTPQFRRFGALVMGFLLCLLIRELDMFFDQLIFHGFWAYPAYLVAAIAIIYSLTDRAETAKEFAAFVSGRPFILLCFGLAMLLVFSRLFGMGSFWEAILDDGYVRAAKNVAEEGTELLAYFTIFYASALYVWSKRPVKALCPKQESLGIS</sequence>
<evidence type="ECO:0000256" key="1">
    <source>
        <dbReference type="SAM" id="Phobius"/>
    </source>
</evidence>
<reference evidence="2 3" key="1">
    <citation type="submission" date="2018-06" db="EMBL/GenBank/DDBJ databases">
        <authorList>
            <consortium name="Pathogen Informatics"/>
            <person name="Doyle S."/>
        </authorList>
    </citation>
    <scope>NUCLEOTIDE SEQUENCE [LARGE SCALE GENOMIC DNA]</scope>
    <source>
        <strain evidence="2 3">NCTC11645</strain>
    </source>
</reference>
<feature type="transmembrane region" description="Helical" evidence="1">
    <location>
        <begin position="186"/>
        <end position="202"/>
    </location>
</feature>
<dbReference type="AlphaFoldDB" id="A0A377J7V7"/>
<evidence type="ECO:0000313" key="2">
    <source>
        <dbReference type="EMBL" id="STO98567.1"/>
    </source>
</evidence>
<dbReference type="EMBL" id="UGHD01000003">
    <property type="protein sequence ID" value="STO98567.1"/>
    <property type="molecule type" value="Genomic_DNA"/>
</dbReference>
<feature type="transmembrane region" description="Helical" evidence="1">
    <location>
        <begin position="105"/>
        <end position="122"/>
    </location>
</feature>
<feature type="transmembrane region" description="Helical" evidence="1">
    <location>
        <begin position="74"/>
        <end position="93"/>
    </location>
</feature>
<dbReference type="Proteomes" id="UP000254512">
    <property type="component" value="Unassembled WGS sequence"/>
</dbReference>
<protein>
    <submittedName>
        <fullName evidence="2">Uncharacterized protein</fullName>
    </submittedName>
</protein>
<keyword evidence="1" id="KW-0812">Transmembrane</keyword>
<evidence type="ECO:0000313" key="3">
    <source>
        <dbReference type="Proteomes" id="UP000254512"/>
    </source>
</evidence>
<proteinExistence type="predicted"/>
<gene>
    <name evidence="2" type="ORF">NCTC11645_03553</name>
</gene>
<feature type="transmembrane region" description="Helical" evidence="1">
    <location>
        <begin position="12"/>
        <end position="31"/>
    </location>
</feature>
<name>A0A377J7V7_GRIHO</name>